<sequence length="71" mass="7829">MQHFLVSVAEKLDRQQVNLAGNSGDKDEETYAISFIVRVWSGNKQHTALTPTALTPTVLGCRRSTVEPCVL</sequence>
<dbReference type="AlphaFoldDB" id="A0A5B7JQX5"/>
<accession>A0A5B7JQX5</accession>
<evidence type="ECO:0000313" key="2">
    <source>
        <dbReference type="Proteomes" id="UP000324222"/>
    </source>
</evidence>
<dbReference type="Proteomes" id="UP000324222">
    <property type="component" value="Unassembled WGS sequence"/>
</dbReference>
<comment type="caution">
    <text evidence="1">The sequence shown here is derived from an EMBL/GenBank/DDBJ whole genome shotgun (WGS) entry which is preliminary data.</text>
</comment>
<organism evidence="1 2">
    <name type="scientific">Portunus trituberculatus</name>
    <name type="common">Swimming crab</name>
    <name type="synonym">Neptunus trituberculatus</name>
    <dbReference type="NCBI Taxonomy" id="210409"/>
    <lineage>
        <taxon>Eukaryota</taxon>
        <taxon>Metazoa</taxon>
        <taxon>Ecdysozoa</taxon>
        <taxon>Arthropoda</taxon>
        <taxon>Crustacea</taxon>
        <taxon>Multicrustacea</taxon>
        <taxon>Malacostraca</taxon>
        <taxon>Eumalacostraca</taxon>
        <taxon>Eucarida</taxon>
        <taxon>Decapoda</taxon>
        <taxon>Pleocyemata</taxon>
        <taxon>Brachyura</taxon>
        <taxon>Eubrachyura</taxon>
        <taxon>Portunoidea</taxon>
        <taxon>Portunidae</taxon>
        <taxon>Portuninae</taxon>
        <taxon>Portunus</taxon>
    </lineage>
</organism>
<proteinExistence type="predicted"/>
<gene>
    <name evidence="1" type="ORF">E2C01_092574</name>
</gene>
<keyword evidence="2" id="KW-1185">Reference proteome</keyword>
<dbReference type="EMBL" id="VSRR010109228">
    <property type="protein sequence ID" value="MPC97269.1"/>
    <property type="molecule type" value="Genomic_DNA"/>
</dbReference>
<name>A0A5B7JQX5_PORTR</name>
<protein>
    <submittedName>
        <fullName evidence="1">Uncharacterized protein</fullName>
    </submittedName>
</protein>
<evidence type="ECO:0000313" key="1">
    <source>
        <dbReference type="EMBL" id="MPC97269.1"/>
    </source>
</evidence>
<reference evidence="1 2" key="1">
    <citation type="submission" date="2019-05" db="EMBL/GenBank/DDBJ databases">
        <title>Another draft genome of Portunus trituberculatus and its Hox gene families provides insights of decapod evolution.</title>
        <authorList>
            <person name="Jeong J.-H."/>
            <person name="Song I."/>
            <person name="Kim S."/>
            <person name="Choi T."/>
            <person name="Kim D."/>
            <person name="Ryu S."/>
            <person name="Kim W."/>
        </authorList>
    </citation>
    <scope>NUCLEOTIDE SEQUENCE [LARGE SCALE GENOMIC DNA]</scope>
    <source>
        <tissue evidence="1">Muscle</tissue>
    </source>
</reference>